<evidence type="ECO:0000313" key="3">
    <source>
        <dbReference type="Proteomes" id="UP000194606"/>
    </source>
</evidence>
<keyword evidence="1" id="KW-0812">Transmembrane</keyword>
<keyword evidence="1" id="KW-0472">Membrane</keyword>
<name>A0A252CCH3_9LACT</name>
<dbReference type="AlphaFoldDB" id="A0A252CCH3"/>
<reference evidence="2 3" key="1">
    <citation type="submission" date="2017-02" db="EMBL/GenBank/DDBJ databases">
        <authorList>
            <person name="Peterson S.W."/>
        </authorList>
    </citation>
    <scope>NUCLEOTIDE SEQUENCE [LARGE SCALE GENOMIC DNA]</scope>
    <source>
        <strain evidence="2">159469</strain>
    </source>
</reference>
<sequence>MKKNNNYNGWTISTIFLLGVIAFLSGFSGSIKVLMFDPFKASIISLIFGVILLLLQLPLFLNQYLEKKDGKH</sequence>
<evidence type="ECO:0000313" key="2">
    <source>
        <dbReference type="EMBL" id="OUK04050.1"/>
    </source>
</evidence>
<dbReference type="Proteomes" id="UP000194606">
    <property type="component" value="Unassembled WGS sequence"/>
</dbReference>
<feature type="transmembrane region" description="Helical" evidence="1">
    <location>
        <begin position="39"/>
        <end position="61"/>
    </location>
</feature>
<gene>
    <name evidence="2" type="ORF">BZZ03_08250</name>
</gene>
<feature type="transmembrane region" description="Helical" evidence="1">
    <location>
        <begin position="7"/>
        <end position="27"/>
    </location>
</feature>
<dbReference type="EMBL" id="MUIZ01000005">
    <property type="protein sequence ID" value="OUK04050.1"/>
    <property type="molecule type" value="Genomic_DNA"/>
</dbReference>
<keyword evidence="1" id="KW-1133">Transmembrane helix</keyword>
<evidence type="ECO:0000256" key="1">
    <source>
        <dbReference type="SAM" id="Phobius"/>
    </source>
</evidence>
<accession>A0A252CCH3</accession>
<proteinExistence type="predicted"/>
<protein>
    <submittedName>
        <fullName evidence="2">Uncharacterized protein</fullName>
    </submittedName>
</protein>
<organism evidence="2 3">
    <name type="scientific">Lactococcus petauri</name>
    <dbReference type="NCBI Taxonomy" id="1940789"/>
    <lineage>
        <taxon>Bacteria</taxon>
        <taxon>Bacillati</taxon>
        <taxon>Bacillota</taxon>
        <taxon>Bacilli</taxon>
        <taxon>Lactobacillales</taxon>
        <taxon>Streptococcaceae</taxon>
        <taxon>Lactococcus</taxon>
    </lineage>
</organism>
<comment type="caution">
    <text evidence="2">The sequence shown here is derived from an EMBL/GenBank/DDBJ whole genome shotgun (WGS) entry which is preliminary data.</text>
</comment>